<evidence type="ECO:0000256" key="3">
    <source>
        <dbReference type="ARBA" id="ARBA00022448"/>
    </source>
</evidence>
<keyword evidence="5" id="KW-0067">ATP-binding</keyword>
<name>A0A916ZWF7_9HYPH</name>
<evidence type="ECO:0000256" key="5">
    <source>
        <dbReference type="ARBA" id="ARBA00022840"/>
    </source>
</evidence>
<evidence type="ECO:0000313" key="7">
    <source>
        <dbReference type="EMBL" id="GGE15912.1"/>
    </source>
</evidence>
<organism evidence="7 8">
    <name type="scientific">Aureimonas endophytica</name>
    <dbReference type="NCBI Taxonomy" id="2027858"/>
    <lineage>
        <taxon>Bacteria</taxon>
        <taxon>Pseudomonadati</taxon>
        <taxon>Pseudomonadota</taxon>
        <taxon>Alphaproteobacteria</taxon>
        <taxon>Hyphomicrobiales</taxon>
        <taxon>Aurantimonadaceae</taxon>
        <taxon>Aureimonas</taxon>
    </lineage>
</organism>
<protein>
    <recommendedName>
        <fullName evidence="6">ABC transporter domain-containing protein</fullName>
    </recommendedName>
</protein>
<dbReference type="FunFam" id="3.40.50.300:FF:000016">
    <property type="entry name" value="Oligopeptide ABC transporter ATP-binding component"/>
    <property type="match status" value="2"/>
</dbReference>
<dbReference type="NCBIfam" id="NF008453">
    <property type="entry name" value="PRK11308.1"/>
    <property type="match status" value="2"/>
</dbReference>
<dbReference type="AlphaFoldDB" id="A0A916ZWF7"/>
<dbReference type="PROSITE" id="PS00211">
    <property type="entry name" value="ABC_TRANSPORTER_1"/>
    <property type="match status" value="1"/>
</dbReference>
<dbReference type="PANTHER" id="PTHR43776:SF7">
    <property type="entry name" value="D,D-DIPEPTIDE TRANSPORT ATP-BINDING PROTEIN DDPF-RELATED"/>
    <property type="match status" value="1"/>
</dbReference>
<dbReference type="PANTHER" id="PTHR43776">
    <property type="entry name" value="TRANSPORT ATP-BINDING PROTEIN"/>
    <property type="match status" value="1"/>
</dbReference>
<keyword evidence="4" id="KW-0547">Nucleotide-binding</keyword>
<dbReference type="Pfam" id="PF00005">
    <property type="entry name" value="ABC_tran"/>
    <property type="match status" value="2"/>
</dbReference>
<dbReference type="InterPro" id="IPR003439">
    <property type="entry name" value="ABC_transporter-like_ATP-bd"/>
</dbReference>
<dbReference type="CDD" id="cd03257">
    <property type="entry name" value="ABC_NikE_OppD_transporters"/>
    <property type="match status" value="2"/>
</dbReference>
<keyword evidence="3" id="KW-0813">Transport</keyword>
<evidence type="ECO:0000313" key="8">
    <source>
        <dbReference type="Proteomes" id="UP000644699"/>
    </source>
</evidence>
<reference evidence="7" key="2">
    <citation type="submission" date="2020-09" db="EMBL/GenBank/DDBJ databases">
        <authorList>
            <person name="Sun Q."/>
            <person name="Zhou Y."/>
        </authorList>
    </citation>
    <scope>NUCLEOTIDE SEQUENCE</scope>
    <source>
        <strain evidence="7">CGMCC 1.15367</strain>
    </source>
</reference>
<dbReference type="InterPro" id="IPR025975">
    <property type="entry name" value="Polysacc_lyase"/>
</dbReference>
<evidence type="ECO:0000256" key="1">
    <source>
        <dbReference type="ARBA" id="ARBA00004417"/>
    </source>
</evidence>
<comment type="subcellular location">
    <subcellularLocation>
        <location evidence="1">Cell inner membrane</location>
        <topology evidence="1">Peripheral membrane protein</topology>
    </subcellularLocation>
</comment>
<proteinExistence type="inferred from homology"/>
<evidence type="ECO:0000256" key="2">
    <source>
        <dbReference type="ARBA" id="ARBA00005417"/>
    </source>
</evidence>
<dbReference type="InterPro" id="IPR013563">
    <property type="entry name" value="Oligopep_ABC_C"/>
</dbReference>
<comment type="similarity">
    <text evidence="2">Belongs to the ABC transporter superfamily.</text>
</comment>
<keyword evidence="8" id="KW-1185">Reference proteome</keyword>
<dbReference type="Pfam" id="PF14099">
    <property type="entry name" value="Polysacc_lyase"/>
    <property type="match status" value="1"/>
</dbReference>
<gene>
    <name evidence="7" type="ORF">GCM10011390_38720</name>
</gene>
<dbReference type="InterPro" id="IPR027417">
    <property type="entry name" value="P-loop_NTPase"/>
</dbReference>
<dbReference type="GO" id="GO:0005524">
    <property type="term" value="F:ATP binding"/>
    <property type="evidence" value="ECO:0007669"/>
    <property type="project" value="UniProtKB-KW"/>
</dbReference>
<dbReference type="GO" id="GO:0005886">
    <property type="term" value="C:plasma membrane"/>
    <property type="evidence" value="ECO:0007669"/>
    <property type="project" value="UniProtKB-SubCell"/>
</dbReference>
<dbReference type="Gene3D" id="2.60.120.200">
    <property type="match status" value="1"/>
</dbReference>
<dbReference type="InterPro" id="IPR017871">
    <property type="entry name" value="ABC_transporter-like_CS"/>
</dbReference>
<dbReference type="Gene3D" id="3.40.50.300">
    <property type="entry name" value="P-loop containing nucleotide triphosphate hydrolases"/>
    <property type="match status" value="2"/>
</dbReference>
<dbReference type="InterPro" id="IPR003593">
    <property type="entry name" value="AAA+_ATPase"/>
</dbReference>
<dbReference type="GO" id="GO:0055085">
    <property type="term" value="P:transmembrane transport"/>
    <property type="evidence" value="ECO:0007669"/>
    <property type="project" value="UniProtKB-ARBA"/>
</dbReference>
<dbReference type="SUPFAM" id="SSF52540">
    <property type="entry name" value="P-loop containing nucleoside triphosphate hydrolases"/>
    <property type="match status" value="2"/>
</dbReference>
<dbReference type="Proteomes" id="UP000644699">
    <property type="component" value="Unassembled WGS sequence"/>
</dbReference>
<sequence length="887" mass="96894">MTDLLRVEDLTVEFKVMAGTTRAVSNLSFRVPPGKTVAIVGESGSGKSVTAQAILGILPGIARRRSGRILFRDGNRPELDLAALSPRSKDFAGIRGGRISMIFQEPTTSFSALHTIGDQIGEVLKLHEGIDGKAAREAVIRALGEVGFKHPERSVDAYPFELSGGLCQRAMIAMAMICKPALLIADEPTTALDVTVQAEILKLMRALQEKNGTAILLIAHDLGVVANMADEMVVVYHGEVMESGPAEALFADPRHPYLKALLKAVPRIGMEPGERLTPVREIAVDVAGTARRGKAPAAAVCAAGEPLIKIRGLAKGFTNRSERRWLKRSTGPLAMAVNGVDLDIRRGECLGLVGESGCGKTTFSKMIVRTVPADEGSVEMRGPNGAEDVLALEGEALRRWRTRVQYVFQNPFSALNPRLTVGQIIAEPLQIHGYGDRPERKARVAELLRLVGLDATHMNRYPHSFSGGQRQRIGIARALALDPELIIFDEPVSALDVSIQAQILNLLRDLKDALGLTYLFISHNLAVVDYLADRIAVMASGRLVELAPREELFRAPRHPYTKALMAAVPQPDPKQRLDFSKISLSRQSSPDAWGAPFAPDERGEPHWIGIGPDHYVRAHELPPVADLGGRTIEEHREIALSLATDPAGEPIVHLDFESGTLAGWSTRRLAGAHSARVQGEVVRVGTRACRFELRPDDHVSQGRRAELRDWYNAPFDTETWYGFSTLLPADFAPPLGTGIVLAQWHDQARLGEPSGKPPLAIRFRDGRLRFTGAFDEVASANPAHPHVFHEMPAPLGTWMDFVFRIRWSREGDSAIEAFLNGKPLFSFWGPLGYRNEEKAPYFKLGLYASAAIDAPLVAYHDNYSRGPSFDAVDPSKLHPAPAALEPV</sequence>
<evidence type="ECO:0000259" key="6">
    <source>
        <dbReference type="PROSITE" id="PS50893"/>
    </source>
</evidence>
<accession>A0A916ZWF7</accession>
<evidence type="ECO:0000256" key="4">
    <source>
        <dbReference type="ARBA" id="ARBA00022741"/>
    </source>
</evidence>
<dbReference type="PROSITE" id="PS50893">
    <property type="entry name" value="ABC_TRANSPORTER_2"/>
    <property type="match status" value="2"/>
</dbReference>
<dbReference type="GO" id="GO:0016887">
    <property type="term" value="F:ATP hydrolysis activity"/>
    <property type="evidence" value="ECO:0007669"/>
    <property type="project" value="InterPro"/>
</dbReference>
<feature type="domain" description="ABC transporter" evidence="6">
    <location>
        <begin position="308"/>
        <end position="565"/>
    </location>
</feature>
<dbReference type="SMART" id="SM00382">
    <property type="entry name" value="AAA"/>
    <property type="match status" value="2"/>
</dbReference>
<dbReference type="Pfam" id="PF08352">
    <property type="entry name" value="oligo_HPY"/>
    <property type="match status" value="2"/>
</dbReference>
<dbReference type="GO" id="GO:0015833">
    <property type="term" value="P:peptide transport"/>
    <property type="evidence" value="ECO:0007669"/>
    <property type="project" value="InterPro"/>
</dbReference>
<dbReference type="EMBL" id="BMIQ01000007">
    <property type="protein sequence ID" value="GGE15912.1"/>
    <property type="molecule type" value="Genomic_DNA"/>
</dbReference>
<reference evidence="7" key="1">
    <citation type="journal article" date="2014" name="Int. J. Syst. Evol. Microbiol.">
        <title>Complete genome sequence of Corynebacterium casei LMG S-19264T (=DSM 44701T), isolated from a smear-ripened cheese.</title>
        <authorList>
            <consortium name="US DOE Joint Genome Institute (JGI-PGF)"/>
            <person name="Walter F."/>
            <person name="Albersmeier A."/>
            <person name="Kalinowski J."/>
            <person name="Ruckert C."/>
        </authorList>
    </citation>
    <scope>NUCLEOTIDE SEQUENCE</scope>
    <source>
        <strain evidence="7">CGMCC 1.15367</strain>
    </source>
</reference>
<feature type="domain" description="ABC transporter" evidence="6">
    <location>
        <begin position="5"/>
        <end position="262"/>
    </location>
</feature>
<dbReference type="InterPro" id="IPR050319">
    <property type="entry name" value="ABC_transp_ATP-bind"/>
</dbReference>
<comment type="caution">
    <text evidence="7">The sequence shown here is derived from an EMBL/GenBank/DDBJ whole genome shotgun (WGS) entry which is preliminary data.</text>
</comment>